<keyword evidence="1" id="KW-0472">Membrane</keyword>
<dbReference type="AlphaFoldDB" id="A0A9Q9F8I6"/>
<dbReference type="Proteomes" id="UP001059546">
    <property type="component" value="Chromosome VII"/>
</dbReference>
<dbReference type="InterPro" id="IPR031502">
    <property type="entry name" value="Zf_ribonucleo"/>
</dbReference>
<feature type="transmembrane region" description="Helical" evidence="1">
    <location>
        <begin position="107"/>
        <end position="126"/>
    </location>
</feature>
<evidence type="ECO:0000313" key="3">
    <source>
        <dbReference type="Proteomes" id="UP001059546"/>
    </source>
</evidence>
<name>A0A9Q9F8I6_ENCHE</name>
<dbReference type="GO" id="GO:0008270">
    <property type="term" value="F:zinc ion binding"/>
    <property type="evidence" value="ECO:0007669"/>
    <property type="project" value="UniProtKB-KW"/>
</dbReference>
<organism evidence="2 3">
    <name type="scientific">Encephalitozoon hellem</name>
    <name type="common">Microsporidian parasite</name>
    <dbReference type="NCBI Taxonomy" id="27973"/>
    <lineage>
        <taxon>Eukaryota</taxon>
        <taxon>Fungi</taxon>
        <taxon>Fungi incertae sedis</taxon>
        <taxon>Microsporidia</taxon>
        <taxon>Unikaryonidae</taxon>
        <taxon>Encephalitozoon</taxon>
    </lineage>
</organism>
<keyword evidence="2" id="KW-0687">Ribonucleoprotein</keyword>
<dbReference type="EMBL" id="CP075153">
    <property type="protein sequence ID" value="UTX43478.1"/>
    <property type="molecule type" value="Genomic_DNA"/>
</dbReference>
<accession>A0A9Q9F8I6</accession>
<protein>
    <submittedName>
        <fullName evidence="2">Ribonucleoprotein zinc-finger pf C4-type protein</fullName>
    </submittedName>
</protein>
<evidence type="ECO:0000256" key="1">
    <source>
        <dbReference type="SAM" id="Phobius"/>
    </source>
</evidence>
<sequence length="219" mass="26440">MSECEYCKSRNMLPLSGKYYCEECEIYYIYKDKKQEYSNLPIEDVNQMCVRDHLCRRCKSKYSEKKTIACTTFREYFRRLPLCEKCKKSNEKSIKNAFFRNFILYKMYGRVFSVLSIILYTTWFYLMGNTILYKVAMVNIIAYKKKGLRLYRCLLDSILVTVLGLWNWSSIPFYMYCLASMIYSKRWYYKVPVNLDSPPQNILEYLEQLNIGKRKCRKT</sequence>
<keyword evidence="2" id="KW-0863">Zinc-finger</keyword>
<feature type="transmembrane region" description="Helical" evidence="1">
    <location>
        <begin position="158"/>
        <end position="179"/>
    </location>
</feature>
<dbReference type="GO" id="GO:1990904">
    <property type="term" value="C:ribonucleoprotein complex"/>
    <property type="evidence" value="ECO:0007669"/>
    <property type="project" value="UniProtKB-KW"/>
</dbReference>
<keyword evidence="2" id="KW-0862">Zinc</keyword>
<evidence type="ECO:0000313" key="2">
    <source>
        <dbReference type="EMBL" id="UTX43478.1"/>
    </source>
</evidence>
<keyword evidence="1" id="KW-0812">Transmembrane</keyword>
<gene>
    <name evidence="2" type="ORF">GPU96_07g12360</name>
</gene>
<proteinExistence type="predicted"/>
<keyword evidence="2" id="KW-0479">Metal-binding</keyword>
<reference evidence="2" key="1">
    <citation type="submission" date="2022-10" db="EMBL/GenBank/DDBJ databases">
        <title>Encephalitozoon hellem ATCC 50604 Complete Genome.</title>
        <authorList>
            <person name="Mascarenhas dos Santos A.C."/>
            <person name="Julian A.T."/>
            <person name="Pombert J.-F."/>
        </authorList>
    </citation>
    <scope>NUCLEOTIDE SEQUENCE</scope>
    <source>
        <strain evidence="2">ATCC 50604</strain>
    </source>
</reference>
<keyword evidence="1" id="KW-1133">Transmembrane helix</keyword>
<dbReference type="Pfam" id="PF17026">
    <property type="entry name" value="zf-RRPl_C4"/>
    <property type="match status" value="1"/>
</dbReference>